<evidence type="ECO:0000313" key="1">
    <source>
        <dbReference type="EMBL" id="RCA09746.1"/>
    </source>
</evidence>
<organism evidence="1 2">
    <name type="scientific">Enterococcus durans</name>
    <dbReference type="NCBI Taxonomy" id="53345"/>
    <lineage>
        <taxon>Bacteria</taxon>
        <taxon>Bacillati</taxon>
        <taxon>Bacillota</taxon>
        <taxon>Bacilli</taxon>
        <taxon>Lactobacillales</taxon>
        <taxon>Enterococcaceae</taxon>
        <taxon>Enterococcus</taxon>
    </lineage>
</organism>
<name>A0A367CB94_9ENTE</name>
<dbReference type="InterPro" id="IPR009241">
    <property type="entry name" value="HigB-like"/>
</dbReference>
<evidence type="ECO:0008006" key="3">
    <source>
        <dbReference type="Google" id="ProtNLM"/>
    </source>
</evidence>
<dbReference type="Proteomes" id="UP000252797">
    <property type="component" value="Unassembled WGS sequence"/>
</dbReference>
<dbReference type="RefSeq" id="WP_010724962.1">
    <property type="nucleotide sequence ID" value="NZ_LEPB01000006.1"/>
</dbReference>
<accession>A0A367CB94</accession>
<comment type="caution">
    <text evidence="1">The sequence shown here is derived from an EMBL/GenBank/DDBJ whole genome shotgun (WGS) entry which is preliminary data.</text>
</comment>
<proteinExistence type="predicted"/>
<sequence length="118" mass="14055">MEKISFETFKRPNGHDEFLEWLETLPKKDSAKLLRTIEETEKNGMLVAQRLKWVKKLDTNLYELRSKVGSNIQRAIYFHVDNGRYVITHGFTKKTEKTPITELNHAKELREEWFTNDD</sequence>
<dbReference type="AlphaFoldDB" id="A0A367CB94"/>
<evidence type="ECO:0000313" key="2">
    <source>
        <dbReference type="Proteomes" id="UP000252797"/>
    </source>
</evidence>
<protein>
    <recommendedName>
        <fullName evidence="3">Type II toxin-antitoxin system RelE/ParE family toxin</fullName>
    </recommendedName>
</protein>
<dbReference type="EMBL" id="LEPB01000006">
    <property type="protein sequence ID" value="RCA09746.1"/>
    <property type="molecule type" value="Genomic_DNA"/>
</dbReference>
<reference evidence="1 2" key="1">
    <citation type="submission" date="2015-06" db="EMBL/GenBank/DDBJ databases">
        <title>The Genome Sequence of Enterococcus durans 4EA1.</title>
        <authorList>
            <consortium name="The Broad Institute Genomics Platform"/>
            <consortium name="The Broad Institute Genome Sequencing Center for Infectious Disease"/>
            <person name="Earl A.M."/>
            <person name="Van Tyne D."/>
            <person name="Lebreton F."/>
            <person name="Saavedra J.T."/>
            <person name="Gilmore M.S."/>
            <person name="Manson Mcguire A."/>
            <person name="Clock S."/>
            <person name="Crupain M."/>
            <person name="Rangan U."/>
            <person name="Young S."/>
            <person name="Abouelleil A."/>
            <person name="Cao P."/>
            <person name="Chapman S.B."/>
            <person name="Griggs A."/>
            <person name="Priest M."/>
            <person name="Shea T."/>
            <person name="Wortman J."/>
            <person name="Nusbaum C."/>
            <person name="Birren B."/>
        </authorList>
    </citation>
    <scope>NUCLEOTIDE SEQUENCE [LARGE SCALE GENOMIC DNA]</scope>
    <source>
        <strain evidence="1 2">4EA1</strain>
    </source>
</reference>
<dbReference type="Pfam" id="PF05973">
    <property type="entry name" value="Gp49"/>
    <property type="match status" value="1"/>
</dbReference>
<gene>
    <name evidence="1" type="ORF">EA71_02599</name>
</gene>